<feature type="chain" id="PRO_5002311216" description="non-specific serine/threonine protein kinase" evidence="22">
    <location>
        <begin position="23"/>
        <end position="657"/>
    </location>
</feature>
<reference evidence="24" key="1">
    <citation type="submission" date="2015-03" db="EMBL/GenBank/DDBJ databases">
        <title>A transcriptome of Araucaria cunninghamii, an australian fine timber species.</title>
        <authorList>
            <person name="Jing Yi C.J.Y."/>
            <person name="Yin San L.Y.S."/>
            <person name="Abdul Karim S.S."/>
            <person name="Wan Azmi N.N."/>
            <person name="Hercus R.R."/>
            <person name="Croft L.L."/>
        </authorList>
    </citation>
    <scope>NUCLEOTIDE SEQUENCE</scope>
    <source>
        <strain evidence="24">MI0301</strain>
        <tissue evidence="24">Leaf</tissue>
    </source>
</reference>
<evidence type="ECO:0000313" key="24">
    <source>
        <dbReference type="EMBL" id="JAG93498.1"/>
    </source>
</evidence>
<evidence type="ECO:0000256" key="12">
    <source>
        <dbReference type="ARBA" id="ARBA00022777"/>
    </source>
</evidence>
<dbReference type="AlphaFoldDB" id="A0A0D6QU39"/>
<dbReference type="EMBL" id="GCKF01046620">
    <property type="protein sequence ID" value="JAG93498.1"/>
    <property type="molecule type" value="Transcribed_RNA"/>
</dbReference>
<keyword evidence="9 22" id="KW-0732">Signal</keyword>
<keyword evidence="5" id="KW-1003">Cell membrane</keyword>
<feature type="signal peptide" evidence="22">
    <location>
        <begin position="1"/>
        <end position="22"/>
    </location>
</feature>
<evidence type="ECO:0000256" key="20">
    <source>
        <dbReference type="PROSITE-ProRule" id="PRU10141"/>
    </source>
</evidence>
<feature type="transmembrane region" description="Helical" evidence="21">
    <location>
        <begin position="292"/>
        <end position="315"/>
    </location>
</feature>
<evidence type="ECO:0000256" key="5">
    <source>
        <dbReference type="ARBA" id="ARBA00022475"/>
    </source>
</evidence>
<comment type="similarity">
    <text evidence="2">In the N-terminal section; belongs to the leguminous lectin family.</text>
</comment>
<keyword evidence="7" id="KW-0808">Transferase</keyword>
<accession>A0A0D6QU39</accession>
<dbReference type="InterPro" id="IPR001220">
    <property type="entry name" value="Legume_lectin_dom"/>
</dbReference>
<evidence type="ECO:0000256" key="7">
    <source>
        <dbReference type="ARBA" id="ARBA00022679"/>
    </source>
</evidence>
<feature type="domain" description="Protein kinase" evidence="23">
    <location>
        <begin position="348"/>
        <end position="627"/>
    </location>
</feature>
<evidence type="ECO:0000256" key="21">
    <source>
        <dbReference type="SAM" id="Phobius"/>
    </source>
</evidence>
<dbReference type="InterPro" id="IPR013320">
    <property type="entry name" value="ConA-like_dom_sf"/>
</dbReference>
<keyword evidence="6" id="KW-0723">Serine/threonine-protein kinase</keyword>
<evidence type="ECO:0000259" key="23">
    <source>
        <dbReference type="PROSITE" id="PS50011"/>
    </source>
</evidence>
<dbReference type="InterPro" id="IPR019825">
    <property type="entry name" value="Lectin_legB_Mn/Ca_BS"/>
</dbReference>
<keyword evidence="14 21" id="KW-1133">Transmembrane helix</keyword>
<dbReference type="PROSITE" id="PS50011">
    <property type="entry name" value="PROTEIN_KINASE_DOM"/>
    <property type="match status" value="1"/>
</dbReference>
<evidence type="ECO:0000256" key="1">
    <source>
        <dbReference type="ARBA" id="ARBA00004251"/>
    </source>
</evidence>
<dbReference type="GO" id="GO:0004674">
    <property type="term" value="F:protein serine/threonine kinase activity"/>
    <property type="evidence" value="ECO:0007669"/>
    <property type="project" value="UniProtKB-KW"/>
</dbReference>
<dbReference type="Gene3D" id="2.60.120.200">
    <property type="match status" value="1"/>
</dbReference>
<comment type="similarity">
    <text evidence="3">In the C-terminal section; belongs to the protein kinase superfamily. Ser/Thr protein kinase family.</text>
</comment>
<organism evidence="24">
    <name type="scientific">Araucaria cunninghamii</name>
    <name type="common">Hoop pine</name>
    <name type="synonym">Moreton Bay pine</name>
    <dbReference type="NCBI Taxonomy" id="56994"/>
    <lineage>
        <taxon>Eukaryota</taxon>
        <taxon>Viridiplantae</taxon>
        <taxon>Streptophyta</taxon>
        <taxon>Embryophyta</taxon>
        <taxon>Tracheophyta</taxon>
        <taxon>Spermatophyta</taxon>
        <taxon>Pinopsida</taxon>
        <taxon>Pinidae</taxon>
        <taxon>Conifers II</taxon>
        <taxon>Araucariales</taxon>
        <taxon>Araucariaceae</taxon>
        <taxon>Araucaria</taxon>
    </lineage>
</organism>
<evidence type="ECO:0000256" key="17">
    <source>
        <dbReference type="ARBA" id="ARBA00023180"/>
    </source>
</evidence>
<dbReference type="SUPFAM" id="SSF56112">
    <property type="entry name" value="Protein kinase-like (PK-like)"/>
    <property type="match status" value="1"/>
</dbReference>
<evidence type="ECO:0000256" key="8">
    <source>
        <dbReference type="ARBA" id="ARBA00022692"/>
    </source>
</evidence>
<evidence type="ECO:0000256" key="11">
    <source>
        <dbReference type="ARBA" id="ARBA00022741"/>
    </source>
</evidence>
<dbReference type="GO" id="GO:0030246">
    <property type="term" value="F:carbohydrate binding"/>
    <property type="evidence" value="ECO:0007669"/>
    <property type="project" value="UniProtKB-KW"/>
</dbReference>
<dbReference type="InterPro" id="IPR000719">
    <property type="entry name" value="Prot_kinase_dom"/>
</dbReference>
<dbReference type="Gene3D" id="3.30.200.20">
    <property type="entry name" value="Phosphorylase Kinase, domain 1"/>
    <property type="match status" value="1"/>
</dbReference>
<dbReference type="Gene3D" id="1.10.510.10">
    <property type="entry name" value="Transferase(Phosphotransferase) domain 1"/>
    <property type="match status" value="1"/>
</dbReference>
<evidence type="ECO:0000256" key="4">
    <source>
        <dbReference type="ARBA" id="ARBA00012513"/>
    </source>
</evidence>
<proteinExistence type="inferred from homology"/>
<name>A0A0D6QU39_ARACU</name>
<evidence type="ECO:0000256" key="2">
    <source>
        <dbReference type="ARBA" id="ARBA00008536"/>
    </source>
</evidence>
<evidence type="ECO:0000256" key="19">
    <source>
        <dbReference type="ARBA" id="ARBA00048679"/>
    </source>
</evidence>
<dbReference type="EC" id="2.7.11.1" evidence="4"/>
<keyword evidence="8 21" id="KW-0812">Transmembrane</keyword>
<dbReference type="CDD" id="cd06899">
    <property type="entry name" value="lectin_legume_LecRK_Arcelin_ConA"/>
    <property type="match status" value="1"/>
</dbReference>
<dbReference type="InterPro" id="IPR050528">
    <property type="entry name" value="L-type_Lectin-RKs"/>
</dbReference>
<dbReference type="InterPro" id="IPR011009">
    <property type="entry name" value="Kinase-like_dom_sf"/>
</dbReference>
<keyword evidence="13 20" id="KW-0067">ATP-binding</keyword>
<evidence type="ECO:0000256" key="13">
    <source>
        <dbReference type="ARBA" id="ARBA00022840"/>
    </source>
</evidence>
<evidence type="ECO:0000256" key="18">
    <source>
        <dbReference type="ARBA" id="ARBA00047899"/>
    </source>
</evidence>
<evidence type="ECO:0000256" key="15">
    <source>
        <dbReference type="ARBA" id="ARBA00023136"/>
    </source>
</evidence>
<dbReference type="CDD" id="cd14066">
    <property type="entry name" value="STKc_IRAK"/>
    <property type="match status" value="1"/>
</dbReference>
<evidence type="ECO:0000256" key="3">
    <source>
        <dbReference type="ARBA" id="ARBA00010217"/>
    </source>
</evidence>
<dbReference type="SUPFAM" id="SSF49899">
    <property type="entry name" value="Concanavalin A-like lectins/glucanases"/>
    <property type="match status" value="1"/>
</dbReference>
<dbReference type="FunFam" id="1.10.510.10:FF:000108">
    <property type="entry name" value="L-type lectin-domain containing receptor kinase S.4"/>
    <property type="match status" value="1"/>
</dbReference>
<keyword evidence="15 21" id="KW-0472">Membrane</keyword>
<keyword evidence="12" id="KW-0418">Kinase</keyword>
<dbReference type="FunFam" id="3.30.200.20:FF:000178">
    <property type="entry name" value="serine/threonine-protein kinase PBS1-like"/>
    <property type="match status" value="1"/>
</dbReference>
<dbReference type="GO" id="GO:0002229">
    <property type="term" value="P:defense response to oomycetes"/>
    <property type="evidence" value="ECO:0007669"/>
    <property type="project" value="UniProtKB-ARBA"/>
</dbReference>
<protein>
    <recommendedName>
        <fullName evidence="4">non-specific serine/threonine protein kinase</fullName>
        <ecNumber evidence="4">2.7.11.1</ecNumber>
    </recommendedName>
</protein>
<dbReference type="InterPro" id="IPR008271">
    <property type="entry name" value="Ser/Thr_kinase_AS"/>
</dbReference>
<evidence type="ECO:0000256" key="14">
    <source>
        <dbReference type="ARBA" id="ARBA00022989"/>
    </source>
</evidence>
<evidence type="ECO:0000256" key="16">
    <source>
        <dbReference type="ARBA" id="ARBA00023170"/>
    </source>
</evidence>
<evidence type="ECO:0000256" key="9">
    <source>
        <dbReference type="ARBA" id="ARBA00022729"/>
    </source>
</evidence>
<dbReference type="PROSITE" id="PS00307">
    <property type="entry name" value="LECTIN_LEGUME_BETA"/>
    <property type="match status" value="1"/>
</dbReference>
<dbReference type="PANTHER" id="PTHR27007">
    <property type="match status" value="1"/>
</dbReference>
<dbReference type="InterPro" id="IPR017441">
    <property type="entry name" value="Protein_kinase_ATP_BS"/>
</dbReference>
<comment type="subcellular location">
    <subcellularLocation>
        <location evidence="1">Cell membrane</location>
        <topology evidence="1">Single-pass type I membrane protein</topology>
    </subcellularLocation>
</comment>
<comment type="catalytic activity">
    <reaction evidence="19">
        <text>L-seryl-[protein] + ATP = O-phospho-L-seryl-[protein] + ADP + H(+)</text>
        <dbReference type="Rhea" id="RHEA:17989"/>
        <dbReference type="Rhea" id="RHEA-COMP:9863"/>
        <dbReference type="Rhea" id="RHEA-COMP:11604"/>
        <dbReference type="ChEBI" id="CHEBI:15378"/>
        <dbReference type="ChEBI" id="CHEBI:29999"/>
        <dbReference type="ChEBI" id="CHEBI:30616"/>
        <dbReference type="ChEBI" id="CHEBI:83421"/>
        <dbReference type="ChEBI" id="CHEBI:456216"/>
        <dbReference type="EC" id="2.7.11.1"/>
    </reaction>
</comment>
<keyword evidence="10" id="KW-0430">Lectin</keyword>
<keyword evidence="11 20" id="KW-0547">Nucleotide-binding</keyword>
<dbReference type="SMART" id="SM00220">
    <property type="entry name" value="S_TKc"/>
    <property type="match status" value="1"/>
</dbReference>
<dbReference type="GO" id="GO:0042742">
    <property type="term" value="P:defense response to bacterium"/>
    <property type="evidence" value="ECO:0007669"/>
    <property type="project" value="UniProtKB-ARBA"/>
</dbReference>
<dbReference type="FunFam" id="2.60.120.200:FF:000086">
    <property type="entry name" value="L-type lectin-domain containing receptor kinase S.4"/>
    <property type="match status" value="1"/>
</dbReference>
<evidence type="ECO:0000256" key="6">
    <source>
        <dbReference type="ARBA" id="ARBA00022527"/>
    </source>
</evidence>
<dbReference type="Pfam" id="PF00069">
    <property type="entry name" value="Pkinase"/>
    <property type="match status" value="1"/>
</dbReference>
<comment type="catalytic activity">
    <reaction evidence="18">
        <text>L-threonyl-[protein] + ATP = O-phospho-L-threonyl-[protein] + ADP + H(+)</text>
        <dbReference type="Rhea" id="RHEA:46608"/>
        <dbReference type="Rhea" id="RHEA-COMP:11060"/>
        <dbReference type="Rhea" id="RHEA-COMP:11605"/>
        <dbReference type="ChEBI" id="CHEBI:15378"/>
        <dbReference type="ChEBI" id="CHEBI:30013"/>
        <dbReference type="ChEBI" id="CHEBI:30616"/>
        <dbReference type="ChEBI" id="CHEBI:61977"/>
        <dbReference type="ChEBI" id="CHEBI:456216"/>
        <dbReference type="EC" id="2.7.11.1"/>
    </reaction>
</comment>
<evidence type="ECO:0000256" key="10">
    <source>
        <dbReference type="ARBA" id="ARBA00022734"/>
    </source>
</evidence>
<evidence type="ECO:0000256" key="22">
    <source>
        <dbReference type="SAM" id="SignalP"/>
    </source>
</evidence>
<dbReference type="Pfam" id="PF00139">
    <property type="entry name" value="Lectin_legB"/>
    <property type="match status" value="1"/>
</dbReference>
<keyword evidence="17" id="KW-0325">Glycoprotein</keyword>
<feature type="binding site" evidence="20">
    <location>
        <position position="377"/>
    </location>
    <ligand>
        <name>ATP</name>
        <dbReference type="ChEBI" id="CHEBI:30616"/>
    </ligand>
</feature>
<dbReference type="GO" id="GO:0005886">
    <property type="term" value="C:plasma membrane"/>
    <property type="evidence" value="ECO:0007669"/>
    <property type="project" value="UniProtKB-SubCell"/>
</dbReference>
<sequence length="657" mass="73280">MGGMRPVLAVLLVLHMLLIAQGNTSFVFNQFKTSTDLTLIENASFRSPVICLTGQSDPVFGRAIYPHPVRMKDKGSINTTSSFSTTFVFSIVPSSSNSVSGQGLAFIMTPHKSPMGAIASQFLGLVNFSSNGQPYNHLLAVEFDTIMDEEFQDINDNHVGVDLNNLTSVDSKSAGYWIGMNHFQDLHLISGQNIQAWIDYDHLQQQFNVTIALAGSPRPQKPLISVKNLSLEAIFEEKMYVGFSAATGVAVANHCILAWSFATNGVAPVLDTFHLPSLVHKISNSKSSTRQLTAGVTAASVLLLMVVFVAALVIWKRKRDTDFVEEWEVAYWPHRFNYKDLYIATKGFHDEHVLGCGGFGRVYKGVLPSNGLQVAVKSILRDTNKGVKEFVAEISSLGRLQHRNLVQLRGYCRRGAQLFIVYDYMPNGSLEKMIFGNPIRTLPWPQRYRILKDVASGLLYLHEEWEKVVLHRDIKSSNVLLDAELNAKLGDFGLARLYEHNENPRTTYVVGTPGYIPPELVHTGKATPYSDVYSFGILLLEVACGRKPVDLSLDEAQIILVDWVRELHSEGKLKDAADPKLGCEYVEDEMDKVLNLGMMCCSEEAEQRPDIRYVLEILENKAPLPDFPFSFSIEMNESINMLSTSFNFSRSTDGFTQ</sequence>
<dbReference type="PROSITE" id="PS00108">
    <property type="entry name" value="PROTEIN_KINASE_ST"/>
    <property type="match status" value="1"/>
</dbReference>
<dbReference type="GO" id="GO:0005524">
    <property type="term" value="F:ATP binding"/>
    <property type="evidence" value="ECO:0007669"/>
    <property type="project" value="UniProtKB-UniRule"/>
</dbReference>
<keyword evidence="16" id="KW-0675">Receptor</keyword>
<dbReference type="PROSITE" id="PS00107">
    <property type="entry name" value="PROTEIN_KINASE_ATP"/>
    <property type="match status" value="1"/>
</dbReference>